<dbReference type="OrthoDB" id="3361396at2759"/>
<evidence type="ECO:0000313" key="4">
    <source>
        <dbReference type="Proteomes" id="UP000000561"/>
    </source>
</evidence>
<dbReference type="KEGG" id="uma:UMAG_03877"/>
<feature type="region of interest" description="Disordered" evidence="1">
    <location>
        <begin position="943"/>
        <end position="982"/>
    </location>
</feature>
<gene>
    <name evidence="3" type="ORF">UMAG_03877</name>
</gene>
<keyword evidence="2" id="KW-0472">Membrane</keyword>
<feature type="compositionally biased region" description="Basic and acidic residues" evidence="1">
    <location>
        <begin position="256"/>
        <end position="265"/>
    </location>
</feature>
<name>A0A0D1DZ40_MYCMD</name>
<feature type="region of interest" description="Disordered" evidence="1">
    <location>
        <begin position="742"/>
        <end position="837"/>
    </location>
</feature>
<feature type="transmembrane region" description="Helical" evidence="2">
    <location>
        <begin position="182"/>
        <end position="205"/>
    </location>
</feature>
<evidence type="ECO:0000313" key="3">
    <source>
        <dbReference type="EMBL" id="KIS67820.1"/>
    </source>
</evidence>
<keyword evidence="2" id="KW-0812">Transmembrane</keyword>
<organism evidence="3 4">
    <name type="scientific">Mycosarcoma maydis</name>
    <name type="common">Corn smut fungus</name>
    <name type="synonym">Ustilago maydis</name>
    <dbReference type="NCBI Taxonomy" id="5270"/>
    <lineage>
        <taxon>Eukaryota</taxon>
        <taxon>Fungi</taxon>
        <taxon>Dikarya</taxon>
        <taxon>Basidiomycota</taxon>
        <taxon>Ustilaginomycotina</taxon>
        <taxon>Ustilaginomycetes</taxon>
        <taxon>Ustilaginales</taxon>
        <taxon>Ustilaginaceae</taxon>
        <taxon>Mycosarcoma</taxon>
    </lineage>
</organism>
<dbReference type="AlphaFoldDB" id="A0A0D1DZ40"/>
<reference evidence="3 4" key="1">
    <citation type="journal article" date="2006" name="Nature">
        <title>Insights from the genome of the biotrophic fungal plant pathogen Ustilago maydis.</title>
        <authorList>
            <person name="Kamper J."/>
            <person name="Kahmann R."/>
            <person name="Bolker M."/>
            <person name="Ma L.J."/>
            <person name="Brefort T."/>
            <person name="Saville B.J."/>
            <person name="Banuett F."/>
            <person name="Kronstad J.W."/>
            <person name="Gold S.E."/>
            <person name="Muller O."/>
            <person name="Perlin M.H."/>
            <person name="Wosten H.A."/>
            <person name="de Vries R."/>
            <person name="Ruiz-Herrera J."/>
            <person name="Reynaga-Pena C.G."/>
            <person name="Snetselaar K."/>
            <person name="McCann M."/>
            <person name="Perez-Martin J."/>
            <person name="Feldbrugge M."/>
            <person name="Basse C.W."/>
            <person name="Steinberg G."/>
            <person name="Ibeas J.I."/>
            <person name="Holloman W."/>
            <person name="Guzman P."/>
            <person name="Farman M."/>
            <person name="Stajich J.E."/>
            <person name="Sentandreu R."/>
            <person name="Gonzalez-Prieto J.M."/>
            <person name="Kennell J.C."/>
            <person name="Molina L."/>
            <person name="Schirawski J."/>
            <person name="Mendoza-Mendoza A."/>
            <person name="Greilinger D."/>
            <person name="Munch K."/>
            <person name="Rossel N."/>
            <person name="Scherer M."/>
            <person name="Vranes M."/>
            <person name="Ladendorf O."/>
            <person name="Vincon V."/>
            <person name="Fuchs U."/>
            <person name="Sandrock B."/>
            <person name="Meng S."/>
            <person name="Ho E.C."/>
            <person name="Cahill M.J."/>
            <person name="Boyce K.J."/>
            <person name="Klose J."/>
            <person name="Klosterman S.J."/>
            <person name="Deelstra H.J."/>
            <person name="Ortiz-Castellanos L."/>
            <person name="Li W."/>
            <person name="Sanchez-Alonso P."/>
            <person name="Schreier P.H."/>
            <person name="Hauser-Hahn I."/>
            <person name="Vaupel M."/>
            <person name="Koopmann E."/>
            <person name="Friedrich G."/>
            <person name="Voss H."/>
            <person name="Schluter T."/>
            <person name="Margolis J."/>
            <person name="Platt D."/>
            <person name="Swimmer C."/>
            <person name="Gnirke A."/>
            <person name="Chen F."/>
            <person name="Vysotskaia V."/>
            <person name="Mannhaupt G."/>
            <person name="Guldener U."/>
            <person name="Munsterkotter M."/>
            <person name="Haase D."/>
            <person name="Oesterheld M."/>
            <person name="Mewes H.W."/>
            <person name="Mauceli E.W."/>
            <person name="DeCaprio D."/>
            <person name="Wade C.M."/>
            <person name="Butler J."/>
            <person name="Young S."/>
            <person name="Jaffe D.B."/>
            <person name="Calvo S."/>
            <person name="Nusbaum C."/>
            <person name="Galagan J."/>
            <person name="Birren B.W."/>
        </authorList>
    </citation>
    <scope>NUCLEOTIDE SEQUENCE [LARGE SCALE GENOMIC DNA]</scope>
    <source>
        <strain evidence="4">DSM 14603 / FGSC 9021 / UM521</strain>
    </source>
</reference>
<dbReference type="GeneID" id="23564218"/>
<dbReference type="InParanoid" id="A0A0D1DZ40"/>
<feature type="region of interest" description="Disordered" evidence="1">
    <location>
        <begin position="135"/>
        <end position="174"/>
    </location>
</feature>
<feature type="region of interest" description="Disordered" evidence="1">
    <location>
        <begin position="618"/>
        <end position="639"/>
    </location>
</feature>
<feature type="region of interest" description="Disordered" evidence="1">
    <location>
        <begin position="253"/>
        <end position="305"/>
    </location>
</feature>
<evidence type="ECO:0000256" key="1">
    <source>
        <dbReference type="SAM" id="MobiDB-lite"/>
    </source>
</evidence>
<sequence length="1020" mass="109310">MWPGASPAWRKRQQATKPRFGINIKLPKSSLNASGPSLISTGSTFSTEDPLLISRRQLDGGYDEAGNEGVDGAATYNDGLWTPPAVTSMVSPTPPAITPTISLATASDMNNSDLMTTTTVPASTLTDSVSIRTMAASRTAPRPSSTSTSSLSVSSSSTSSSSGAPSPTDRPHDEKGGGGFKLIYLTPILVFVGLFLVFSVVGRMWGRYHHASRVEAARRAKYDKRASRQAKKREMQRIKTMWGYDQTPILPPELEPGEHDLHYKDPNGAISTKKHVKRSEGDVDSSFGSDSESGESGKSSEVDERYPGTFKILSLALLGEGSKSAPPETRGAGGRNYETGVQSNGWLAVKIRRWVGGDEKNLIEDDMRYTTGPSKTGTRRMRHTLSRDRLRGSSATKASSKFDEKALHSPTSTLSVGSEEMKHKAEFSAVEQANGYSHIGSKEYQNQLDDPFLTSNGNSALGWRKPLPPHPKDSPFRPTILNFGLRSRSKQYDAIEPREEFDTPVKRAPMPNEYIHDSSAGFLPKTFGLGISGVWKTITGLANPSAGGARLPTEDDEESFVGRPYRAHSDAVMSESDTPYSIRDASGYPSHGCYGDMGTPTKSRQLERAGTVLNVKSTNQPWNKQPYERAGTPPSAGRKMTGAAWHEALLASPVNKQQQHVFQPLVQPQPSSPRPERNLNMGPRKSLLLHQAVTSAAAAADVNLTFATSPAPSSTGYSDLVACYSTPSDAIMSPVESSIRVLSPPPAARSGNTALSDGSVGARQKLQRAKTAKYEHDERGQSSSDRMLDGDAAMAGKLVQRSKTASTNASAARSEIRLGRKGTAHHSERKGASKVLNDDAVESEGLEQACSALNASPFTQPLRVAKQPALITSPVSCYSSASSPGRGLVSIPTRASSASPTKPSTAIFPSNRSGSTLPSALKIASPEPLTSHLAQHPALSLPLLSHPHYQPQSCTSPPKRVKAVSNRSNASADDEDENDETTAGNHIAAAARSAAHKAHNRITALQAVDEIVYQGYAQHR</sequence>
<keyword evidence="4" id="KW-1185">Reference proteome</keyword>
<dbReference type="eggNOG" id="ENOG502TM7J">
    <property type="taxonomic scope" value="Eukaryota"/>
</dbReference>
<feature type="region of interest" description="Disordered" evidence="1">
    <location>
        <begin position="879"/>
        <end position="913"/>
    </location>
</feature>
<dbReference type="Proteomes" id="UP000000561">
    <property type="component" value="Chromosome 11"/>
</dbReference>
<feature type="compositionally biased region" description="Low complexity" evidence="1">
    <location>
        <begin position="892"/>
        <end position="906"/>
    </location>
</feature>
<dbReference type="OMA" id="KSTNQPW"/>
<evidence type="ECO:0000256" key="2">
    <source>
        <dbReference type="SAM" id="Phobius"/>
    </source>
</evidence>
<dbReference type="EMBL" id="CM003150">
    <property type="protein sequence ID" value="KIS67820.1"/>
    <property type="molecule type" value="Genomic_DNA"/>
</dbReference>
<feature type="compositionally biased region" description="Low complexity" evidence="1">
    <location>
        <begin position="135"/>
        <end position="167"/>
    </location>
</feature>
<protein>
    <submittedName>
        <fullName evidence="3">Uncharacterized protein</fullName>
    </submittedName>
</protein>
<feature type="region of interest" description="Disordered" evidence="1">
    <location>
        <begin position="387"/>
        <end position="418"/>
    </location>
</feature>
<accession>A0A0D1DZ40</accession>
<dbReference type="RefSeq" id="XP_011390370.1">
    <property type="nucleotide sequence ID" value="XM_011392068.1"/>
</dbReference>
<dbReference type="VEuPathDB" id="FungiDB:UMAG_03877"/>
<proteinExistence type="predicted"/>
<keyword evidence="2" id="KW-1133">Transmembrane helix</keyword>
<feature type="compositionally biased region" description="Low complexity" evidence="1">
    <location>
        <begin position="284"/>
        <end position="297"/>
    </location>
</feature>
<feature type="compositionally biased region" description="Polar residues" evidence="1">
    <location>
        <begin position="801"/>
        <end position="811"/>
    </location>
</feature>
<dbReference type="STRING" id="237631.A0A0D1DZ40"/>